<organism evidence="2 3">
    <name type="scientific">Caerostris extrusa</name>
    <name type="common">Bark spider</name>
    <name type="synonym">Caerostris bankana</name>
    <dbReference type="NCBI Taxonomy" id="172846"/>
    <lineage>
        <taxon>Eukaryota</taxon>
        <taxon>Metazoa</taxon>
        <taxon>Ecdysozoa</taxon>
        <taxon>Arthropoda</taxon>
        <taxon>Chelicerata</taxon>
        <taxon>Arachnida</taxon>
        <taxon>Araneae</taxon>
        <taxon>Araneomorphae</taxon>
        <taxon>Entelegynae</taxon>
        <taxon>Araneoidea</taxon>
        <taxon>Araneidae</taxon>
        <taxon>Caerostris</taxon>
    </lineage>
</organism>
<keyword evidence="1" id="KW-0175">Coiled coil</keyword>
<accession>A0AAV4MU34</accession>
<comment type="caution">
    <text evidence="2">The sequence shown here is derived from an EMBL/GenBank/DDBJ whole genome shotgun (WGS) entry which is preliminary data.</text>
</comment>
<name>A0AAV4MU34_CAEEX</name>
<evidence type="ECO:0000313" key="2">
    <source>
        <dbReference type="EMBL" id="GIX75803.1"/>
    </source>
</evidence>
<dbReference type="AlphaFoldDB" id="A0AAV4MU34"/>
<dbReference type="EMBL" id="BPLR01002622">
    <property type="protein sequence ID" value="GIX75803.1"/>
    <property type="molecule type" value="Genomic_DNA"/>
</dbReference>
<gene>
    <name evidence="2" type="ORF">CEXT_349941</name>
</gene>
<feature type="coiled-coil region" evidence="1">
    <location>
        <begin position="5"/>
        <end position="32"/>
    </location>
</feature>
<proteinExistence type="predicted"/>
<evidence type="ECO:0000256" key="1">
    <source>
        <dbReference type="SAM" id="Coils"/>
    </source>
</evidence>
<evidence type="ECO:0000313" key="3">
    <source>
        <dbReference type="Proteomes" id="UP001054945"/>
    </source>
</evidence>
<sequence length="87" mass="10395">MIGTALALRKRNEILKKEKRELNKRSLKWKREAEEKGNSDDRNKENACRSIRQDCIYLLCLVKKCMNPFCSYFDLDDLFQPSRGNYF</sequence>
<keyword evidence="3" id="KW-1185">Reference proteome</keyword>
<protein>
    <submittedName>
        <fullName evidence="2">Uncharacterized protein</fullName>
    </submittedName>
</protein>
<reference evidence="2 3" key="1">
    <citation type="submission" date="2021-06" db="EMBL/GenBank/DDBJ databases">
        <title>Caerostris extrusa draft genome.</title>
        <authorList>
            <person name="Kono N."/>
            <person name="Arakawa K."/>
        </authorList>
    </citation>
    <scope>NUCLEOTIDE SEQUENCE [LARGE SCALE GENOMIC DNA]</scope>
</reference>
<dbReference type="Proteomes" id="UP001054945">
    <property type="component" value="Unassembled WGS sequence"/>
</dbReference>